<organism evidence="3 4">
    <name type="scientific">Pedobacter jeongneungensis</name>
    <dbReference type="NCBI Taxonomy" id="947309"/>
    <lineage>
        <taxon>Bacteria</taxon>
        <taxon>Pseudomonadati</taxon>
        <taxon>Bacteroidota</taxon>
        <taxon>Sphingobacteriia</taxon>
        <taxon>Sphingobacteriales</taxon>
        <taxon>Sphingobacteriaceae</taxon>
        <taxon>Pedobacter</taxon>
    </lineage>
</organism>
<proteinExistence type="predicted"/>
<comment type="caution">
    <text evidence="3">The sequence shown here is derived from an EMBL/GenBank/DDBJ whole genome shotgun (WGS) entry which is preliminary data.</text>
</comment>
<gene>
    <name evidence="3" type="ORF">GCM10022289_11250</name>
</gene>
<sequence length="242" mass="26318">MKRNIIYALLCAAALMGSSCKKDNYTAPDAGISGALTDAGGKALQLEQGKGSARIKLEELSWSNNPTAQDLNFLQDGRYSNNKLFAGRYRVAPFDGPFYPLDSAQMKTVELTSGNTTVADFKVVPYLNVDFAGEPVVTADKKISVSFKFTRNAAPAGKTQPAPLDYQLFISTTQYVGNNNFDNTRVGGVVAATAAMENQVLTISSSQPMKYATTYFIRIGVRVNDAFKKYNYTTVKTVQVPN</sequence>
<keyword evidence="4" id="KW-1185">Reference proteome</keyword>
<dbReference type="Proteomes" id="UP001501772">
    <property type="component" value="Unassembled WGS sequence"/>
</dbReference>
<feature type="domain" description="DUF3823" evidence="2">
    <location>
        <begin position="139"/>
        <end position="236"/>
    </location>
</feature>
<dbReference type="InterPro" id="IPR024278">
    <property type="entry name" value="DUF3823_N"/>
</dbReference>
<accession>A0ABP8B7H3</accession>
<evidence type="ECO:0008006" key="5">
    <source>
        <dbReference type="Google" id="ProtNLM"/>
    </source>
</evidence>
<evidence type="ECO:0000259" key="2">
    <source>
        <dbReference type="Pfam" id="PF18003"/>
    </source>
</evidence>
<dbReference type="EMBL" id="BAABBY010000002">
    <property type="protein sequence ID" value="GAA4200019.1"/>
    <property type="molecule type" value="Genomic_DNA"/>
</dbReference>
<feature type="domain" description="DUF3823" evidence="1">
    <location>
        <begin position="32"/>
        <end position="123"/>
    </location>
</feature>
<dbReference type="Pfam" id="PF18003">
    <property type="entry name" value="DUF3823_C"/>
    <property type="match status" value="1"/>
</dbReference>
<dbReference type="RefSeq" id="WP_344850180.1">
    <property type="nucleotide sequence ID" value="NZ_BAABBY010000002.1"/>
</dbReference>
<reference evidence="4" key="1">
    <citation type="journal article" date="2019" name="Int. J. Syst. Evol. Microbiol.">
        <title>The Global Catalogue of Microorganisms (GCM) 10K type strain sequencing project: providing services to taxonomists for standard genome sequencing and annotation.</title>
        <authorList>
            <consortium name="The Broad Institute Genomics Platform"/>
            <consortium name="The Broad Institute Genome Sequencing Center for Infectious Disease"/>
            <person name="Wu L."/>
            <person name="Ma J."/>
        </authorList>
    </citation>
    <scope>NUCLEOTIDE SEQUENCE [LARGE SCALE GENOMIC DNA]</scope>
    <source>
        <strain evidence="4">JCM 17626</strain>
    </source>
</reference>
<dbReference type="Pfam" id="PF12866">
    <property type="entry name" value="DUF3823"/>
    <property type="match status" value="1"/>
</dbReference>
<name>A0ABP8B7H3_9SPHI</name>
<dbReference type="Gene3D" id="2.60.40.1120">
    <property type="entry name" value="Carboxypeptidase-like, regulatory domain"/>
    <property type="match status" value="1"/>
</dbReference>
<evidence type="ECO:0000259" key="1">
    <source>
        <dbReference type="Pfam" id="PF12866"/>
    </source>
</evidence>
<dbReference type="InterPro" id="IPR041186">
    <property type="entry name" value="DUF3823_C"/>
</dbReference>
<evidence type="ECO:0000313" key="3">
    <source>
        <dbReference type="EMBL" id="GAA4200019.1"/>
    </source>
</evidence>
<evidence type="ECO:0000313" key="4">
    <source>
        <dbReference type="Proteomes" id="UP001501772"/>
    </source>
</evidence>
<dbReference type="Gene3D" id="2.60.40.2060">
    <property type="match status" value="1"/>
</dbReference>
<protein>
    <recommendedName>
        <fullName evidence="5">DUF3823 domain-containing protein</fullName>
    </recommendedName>
</protein>
<dbReference type="PROSITE" id="PS51257">
    <property type="entry name" value="PROKAR_LIPOPROTEIN"/>
    <property type="match status" value="1"/>
</dbReference>